<feature type="transmembrane region" description="Helical" evidence="1">
    <location>
        <begin position="12"/>
        <end position="30"/>
    </location>
</feature>
<keyword evidence="1" id="KW-0812">Transmembrane</keyword>
<protein>
    <recommendedName>
        <fullName evidence="4">Histidine kinase N-terminal 7TM region domain-containing protein</fullName>
    </recommendedName>
</protein>
<accession>A0A5B9DGT8</accession>
<dbReference type="KEGG" id="psyt:DSAG12_03781"/>
<evidence type="ECO:0000256" key="1">
    <source>
        <dbReference type="SAM" id="Phobius"/>
    </source>
</evidence>
<keyword evidence="1" id="KW-1133">Transmembrane helix</keyword>
<keyword evidence="3" id="KW-1185">Reference proteome</keyword>
<evidence type="ECO:0000313" key="2">
    <source>
        <dbReference type="EMBL" id="QEE17943.1"/>
    </source>
</evidence>
<evidence type="ECO:0008006" key="4">
    <source>
        <dbReference type="Google" id="ProtNLM"/>
    </source>
</evidence>
<dbReference type="RefSeq" id="WP_147664821.1">
    <property type="nucleotide sequence ID" value="NZ_CP042905.2"/>
</dbReference>
<keyword evidence="1" id="KW-0472">Membrane</keyword>
<feature type="transmembrane region" description="Helical" evidence="1">
    <location>
        <begin position="105"/>
        <end position="125"/>
    </location>
</feature>
<dbReference type="Proteomes" id="UP000321408">
    <property type="component" value="Chromosome"/>
</dbReference>
<reference evidence="2 3" key="1">
    <citation type="journal article" date="2020" name="Nature">
        <title>Isolation of an archaeon at the prokaryote-eukaryote interface.</title>
        <authorList>
            <person name="Imachi H."/>
            <person name="Nobu M.K."/>
            <person name="Nakahara N."/>
            <person name="Morono Y."/>
            <person name="Ogawara M."/>
            <person name="Takaki Y."/>
            <person name="Takano Y."/>
            <person name="Uematsu K."/>
            <person name="Ikuta T."/>
            <person name="Ito M."/>
            <person name="Matsui Y."/>
            <person name="Miyazaki M."/>
            <person name="Murata K."/>
            <person name="Saito Y."/>
            <person name="Sakai S."/>
            <person name="Song C."/>
            <person name="Tasumi E."/>
            <person name="Yamanaka Y."/>
            <person name="Yamaguchi T."/>
            <person name="Kamagata Y."/>
            <person name="Tamaki H."/>
            <person name="Takai K."/>
        </authorList>
    </citation>
    <scope>NUCLEOTIDE SEQUENCE [LARGE SCALE GENOMIC DNA]</scope>
    <source>
        <strain evidence="2 3">MK-D1</strain>
    </source>
</reference>
<evidence type="ECO:0000313" key="3">
    <source>
        <dbReference type="Proteomes" id="UP000321408"/>
    </source>
</evidence>
<feature type="transmembrane region" description="Helical" evidence="1">
    <location>
        <begin position="180"/>
        <end position="197"/>
    </location>
</feature>
<dbReference type="EMBL" id="CP042905">
    <property type="protein sequence ID" value="QEE17943.1"/>
    <property type="molecule type" value="Genomic_DNA"/>
</dbReference>
<organism evidence="2 3">
    <name type="scientific">Promethearchaeum syntrophicum</name>
    <dbReference type="NCBI Taxonomy" id="2594042"/>
    <lineage>
        <taxon>Archaea</taxon>
        <taxon>Promethearchaeati</taxon>
        <taxon>Promethearchaeota</taxon>
        <taxon>Promethearchaeia</taxon>
        <taxon>Promethearchaeales</taxon>
        <taxon>Promethearchaeaceae</taxon>
        <taxon>Promethearchaeum</taxon>
    </lineage>
</organism>
<feature type="transmembrane region" description="Helical" evidence="1">
    <location>
        <begin position="203"/>
        <end position="227"/>
    </location>
</feature>
<proteinExistence type="predicted"/>
<name>A0A5B9DGT8_9ARCH</name>
<dbReference type="AlphaFoldDB" id="A0A5B9DGT8"/>
<dbReference type="GeneID" id="41331749"/>
<gene>
    <name evidence="2" type="ORF">DSAG12_03781</name>
</gene>
<feature type="transmembrane region" description="Helical" evidence="1">
    <location>
        <begin position="42"/>
        <end position="61"/>
    </location>
</feature>
<reference evidence="2 3" key="2">
    <citation type="journal article" date="2024" name="Int. J. Syst. Evol. Microbiol.">
        <title>Promethearchaeum syntrophicum gen. nov., sp. nov., an anaerobic, obligately syntrophic archaeon, the first isolate of the lineage 'Asgard' archaea, and proposal of the new archaeal phylum Promethearchaeota phyl. nov. and kingdom Promethearchaeati regn. nov.</title>
        <authorList>
            <person name="Imachi H."/>
            <person name="Nobu M.K."/>
            <person name="Kato S."/>
            <person name="Takaki Y."/>
            <person name="Miyazaki M."/>
            <person name="Miyata M."/>
            <person name="Ogawara M."/>
            <person name="Saito Y."/>
            <person name="Sakai S."/>
            <person name="Tahara Y.O."/>
            <person name="Takano Y."/>
            <person name="Tasumi E."/>
            <person name="Uematsu K."/>
            <person name="Yoshimura T."/>
            <person name="Itoh T."/>
            <person name="Ohkuma M."/>
            <person name="Takai K."/>
        </authorList>
    </citation>
    <scope>NUCLEOTIDE SEQUENCE [LARGE SCALE GENOMIC DNA]</scope>
    <source>
        <strain evidence="2 3">MK-D1</strain>
    </source>
</reference>
<feature type="transmembrane region" description="Helical" evidence="1">
    <location>
        <begin position="73"/>
        <end position="93"/>
    </location>
</feature>
<sequence length="233" mass="26695">MQLLTSQEIQSFVFNSVILIIFCIFAYLLIHRNKNRISTTIALYFITVSLGLVVNIIYRAINIEQVNIILNILTIYLITFAGIHLLNFNNLLFFSTKVHTKKKVIWLNIIYAVALSGLFVIGILFEGVEWINDKPKYSILFGLYGAVWSQIVFAITVYYTFKISKKMGKNIYSRKYLRSIIGILCFDLQLLGGYYANTIDTEIARTIGLIVQLVFILPGAFFIYFGIKKVPES</sequence>
<feature type="transmembrane region" description="Helical" evidence="1">
    <location>
        <begin position="137"/>
        <end position="159"/>
    </location>
</feature>